<dbReference type="OrthoDB" id="9806895at2"/>
<proteinExistence type="predicted"/>
<feature type="signal peptide" evidence="2">
    <location>
        <begin position="1"/>
        <end position="25"/>
    </location>
</feature>
<dbReference type="InterPro" id="IPR024079">
    <property type="entry name" value="MetalloPept_cat_dom_sf"/>
</dbReference>
<evidence type="ECO:0000313" key="3">
    <source>
        <dbReference type="EMBL" id="AQQ68956.1"/>
    </source>
</evidence>
<evidence type="ECO:0000313" key="4">
    <source>
        <dbReference type="Proteomes" id="UP000188219"/>
    </source>
</evidence>
<keyword evidence="4" id="KW-1185">Reference proteome</keyword>
<gene>
    <name evidence="3" type="ORF">Mag101_15935</name>
</gene>
<sequence>MFSPVQSPAPSLRLLVILAVLQLLTACGGGSSEADSSDSDLSQAPPPSYAPGNGSDSSGSPPGSGSSGGTQAVSPGEYATLERCTPFSGSAEAPFKVIFANLDSAPYFDEIVQNAVENQFHSLAPFAEYQHQFGFYQLDLDDFSAQGCSRLESGGFSCDVDKIHQSIYQQCGGDDLQGVIKIVIAEADFGASGGEVIYIASDRDWQDSATALHYLRNIVIHEVGHNFGLADLYDGGINQDGSAVEGWPSELSREWANLDAPGCSKWCNNFKPASEYTQSENAVCPSFTDRSSCVAYNRSGAGECATDEDGNPTCCAWSSSNEDDYFASQCTPAWGTENIAQDCLQGTGCFYGGAYGNNSWRPVKAWGDSIMYGAGQSTAFDAVSERALGETMRCCGTSDDSTKSCALFRANFNTFLRDFQPYKTRLGSCGTR</sequence>
<keyword evidence="2" id="KW-0732">Signal</keyword>
<feature type="compositionally biased region" description="Low complexity" evidence="1">
    <location>
        <begin position="51"/>
        <end position="64"/>
    </location>
</feature>
<dbReference type="AlphaFoldDB" id="A0A1Q2M8E7"/>
<dbReference type="GO" id="GO:0008237">
    <property type="term" value="F:metallopeptidase activity"/>
    <property type="evidence" value="ECO:0007669"/>
    <property type="project" value="InterPro"/>
</dbReference>
<dbReference type="Gene3D" id="3.40.390.10">
    <property type="entry name" value="Collagenase (Catalytic Domain)"/>
    <property type="match status" value="1"/>
</dbReference>
<dbReference type="EMBL" id="CP019650">
    <property type="protein sequence ID" value="AQQ68956.1"/>
    <property type="molecule type" value="Genomic_DNA"/>
</dbReference>
<dbReference type="RefSeq" id="WP_077407258.1">
    <property type="nucleotide sequence ID" value="NZ_CP019650.1"/>
</dbReference>
<dbReference type="KEGG" id="maga:Mag101_15935"/>
<accession>A0A1Q2M8E7</accession>
<evidence type="ECO:0000256" key="2">
    <source>
        <dbReference type="SAM" id="SignalP"/>
    </source>
</evidence>
<evidence type="ECO:0000256" key="1">
    <source>
        <dbReference type="SAM" id="MobiDB-lite"/>
    </source>
</evidence>
<protein>
    <recommendedName>
        <fullName evidence="5">Peptidase M43 pregnancy-associated plasma-A domain-containing protein</fullName>
    </recommendedName>
</protein>
<reference evidence="3" key="1">
    <citation type="submission" date="2017-02" db="EMBL/GenBank/DDBJ databases">
        <title>Genome of Microbulbifer agarilyticus GP101.</title>
        <authorList>
            <person name="Jung J."/>
            <person name="Bae S.S."/>
            <person name="Baek K."/>
        </authorList>
    </citation>
    <scope>NUCLEOTIDE SEQUENCE [LARGE SCALE GENOMIC DNA]</scope>
    <source>
        <strain evidence="3">GP101</strain>
    </source>
</reference>
<organism evidence="3 4">
    <name type="scientific">Microbulbifer agarilyticus</name>
    <dbReference type="NCBI Taxonomy" id="260552"/>
    <lineage>
        <taxon>Bacteria</taxon>
        <taxon>Pseudomonadati</taxon>
        <taxon>Pseudomonadota</taxon>
        <taxon>Gammaproteobacteria</taxon>
        <taxon>Cellvibrionales</taxon>
        <taxon>Microbulbiferaceae</taxon>
        <taxon>Microbulbifer</taxon>
    </lineage>
</organism>
<dbReference type="Proteomes" id="UP000188219">
    <property type="component" value="Chromosome"/>
</dbReference>
<evidence type="ECO:0008006" key="5">
    <source>
        <dbReference type="Google" id="ProtNLM"/>
    </source>
</evidence>
<dbReference type="SUPFAM" id="SSF55486">
    <property type="entry name" value="Metalloproteases ('zincins'), catalytic domain"/>
    <property type="match status" value="1"/>
</dbReference>
<feature type="region of interest" description="Disordered" evidence="1">
    <location>
        <begin position="32"/>
        <end position="74"/>
    </location>
</feature>
<feature type="chain" id="PRO_5010173625" description="Peptidase M43 pregnancy-associated plasma-A domain-containing protein" evidence="2">
    <location>
        <begin position="26"/>
        <end position="432"/>
    </location>
</feature>
<name>A0A1Q2M8E7_9GAMM</name>